<sequence length="131" mass="15059">MPRIPRYVGTVRFCSLRCAERVGSLPRFALVESRYRSRTRVVELDRFALEEIGSSIARIADTLEPSFLVSMRTSDLVTRILDRLSRALIENSYISVVCAAHSPVQQENSQRRLEWKRDPITSFSDHFVTQA</sequence>
<gene>
    <name evidence="1" type="ORF">X777_15985</name>
</gene>
<evidence type="ECO:0000313" key="1">
    <source>
        <dbReference type="EMBL" id="EZA59339.1"/>
    </source>
</evidence>
<dbReference type="AlphaFoldDB" id="A0A026WW53"/>
<dbReference type="Proteomes" id="UP000053097">
    <property type="component" value="Unassembled WGS sequence"/>
</dbReference>
<protein>
    <submittedName>
        <fullName evidence="1">Uncharacterized protein</fullName>
    </submittedName>
</protein>
<reference evidence="1 2" key="1">
    <citation type="journal article" date="2014" name="Curr. Biol.">
        <title>The genome of the clonal raider ant Cerapachys biroi.</title>
        <authorList>
            <person name="Oxley P.R."/>
            <person name="Ji L."/>
            <person name="Fetter-Pruneda I."/>
            <person name="McKenzie S.K."/>
            <person name="Li C."/>
            <person name="Hu H."/>
            <person name="Zhang G."/>
            <person name="Kronauer D.J."/>
        </authorList>
    </citation>
    <scope>NUCLEOTIDE SEQUENCE [LARGE SCALE GENOMIC DNA]</scope>
</reference>
<dbReference type="EMBL" id="KK107109">
    <property type="protein sequence ID" value="EZA59339.1"/>
    <property type="molecule type" value="Genomic_DNA"/>
</dbReference>
<name>A0A026WW53_OOCBI</name>
<organism evidence="1 2">
    <name type="scientific">Ooceraea biroi</name>
    <name type="common">Clonal raider ant</name>
    <name type="synonym">Cerapachys biroi</name>
    <dbReference type="NCBI Taxonomy" id="2015173"/>
    <lineage>
        <taxon>Eukaryota</taxon>
        <taxon>Metazoa</taxon>
        <taxon>Ecdysozoa</taxon>
        <taxon>Arthropoda</taxon>
        <taxon>Hexapoda</taxon>
        <taxon>Insecta</taxon>
        <taxon>Pterygota</taxon>
        <taxon>Neoptera</taxon>
        <taxon>Endopterygota</taxon>
        <taxon>Hymenoptera</taxon>
        <taxon>Apocrita</taxon>
        <taxon>Aculeata</taxon>
        <taxon>Formicoidea</taxon>
        <taxon>Formicidae</taxon>
        <taxon>Dorylinae</taxon>
        <taxon>Ooceraea</taxon>
    </lineage>
</organism>
<evidence type="ECO:0000313" key="2">
    <source>
        <dbReference type="Proteomes" id="UP000053097"/>
    </source>
</evidence>
<keyword evidence="2" id="KW-1185">Reference proteome</keyword>
<proteinExistence type="predicted"/>
<accession>A0A026WW53</accession>